<reference evidence="3 4" key="1">
    <citation type="journal article" date="2024" name="Nat. Commun.">
        <title>Phylogenomics reveals the evolutionary origins of lichenization in chlorophyte algae.</title>
        <authorList>
            <person name="Puginier C."/>
            <person name="Libourel C."/>
            <person name="Otte J."/>
            <person name="Skaloud P."/>
            <person name="Haon M."/>
            <person name="Grisel S."/>
            <person name="Petersen M."/>
            <person name="Berrin J.G."/>
            <person name="Delaux P.M."/>
            <person name="Dal Grande F."/>
            <person name="Keller J."/>
        </authorList>
    </citation>
    <scope>NUCLEOTIDE SEQUENCE [LARGE SCALE GENOMIC DNA]</scope>
    <source>
        <strain evidence="3 4">SAG 2043</strain>
    </source>
</reference>
<evidence type="ECO:0000256" key="1">
    <source>
        <dbReference type="SAM" id="Coils"/>
    </source>
</evidence>
<feature type="coiled-coil region" evidence="1">
    <location>
        <begin position="53"/>
        <end position="122"/>
    </location>
</feature>
<feature type="compositionally biased region" description="Polar residues" evidence="2">
    <location>
        <begin position="386"/>
        <end position="408"/>
    </location>
</feature>
<name>A0AAW1PGC3_9CHLO</name>
<protein>
    <submittedName>
        <fullName evidence="3">Uncharacterized protein</fullName>
    </submittedName>
</protein>
<feature type="coiled-coil region" evidence="1">
    <location>
        <begin position="222"/>
        <end position="284"/>
    </location>
</feature>
<keyword evidence="1" id="KW-0175">Coiled coil</keyword>
<feature type="compositionally biased region" description="Polar residues" evidence="2">
    <location>
        <begin position="426"/>
        <end position="441"/>
    </location>
</feature>
<feature type="region of interest" description="Disordered" evidence="2">
    <location>
        <begin position="19"/>
        <end position="49"/>
    </location>
</feature>
<dbReference type="Proteomes" id="UP001489004">
    <property type="component" value="Unassembled WGS sequence"/>
</dbReference>
<sequence length="527" mass="56301">MQVVETWKSKRFRKFHQYGDEEGTFRDPLEKGGSGGAAKTSTTGDPAEQAEHVKALEAAVVRLQDTLDGSQQDSRLLRNRLATLDKALQDKQKQDAGAAVYGRVHLERLASLQARVRELEAQPLVVIDAAAAERSGGQAEAVPVQLVIHVQELEHENPALSASMQQQIASFEQQSTEGAALQVLRPFPLHHDAGSGTDSSGGDFDWGAGEGGQADSWLKSELYRLACENDMLNERVRAYEREVEDLVAAGNLGHSNPKQKLQYHVRWKEELEAMRKQLTGLLRERFQLEQCVRYLAVKAGLVVEMNVDGSHERAPLERLQPASLVHHYKFAAQHPLTADLLPSTRHLWDDDDGAASVVSMASTASAASSRPSFAPVTPQKPGSHLASPNSKSPSTAGRTYSRTNSTAASHAAADGTIAPQLPSALSKATSQSAQQEGTKSASRGFGRTISAPQAHSSAGAPLTAAALQQFAESGGIASRPAGPGSEAGSLAVPVEGIEAQILARVALICSPNPAKKTKGQALRKGWV</sequence>
<keyword evidence="4" id="KW-1185">Reference proteome</keyword>
<feature type="compositionally biased region" description="Basic and acidic residues" evidence="2">
    <location>
        <begin position="19"/>
        <end position="30"/>
    </location>
</feature>
<dbReference type="EMBL" id="JALJOR010000012">
    <property type="protein sequence ID" value="KAK9807523.1"/>
    <property type="molecule type" value="Genomic_DNA"/>
</dbReference>
<gene>
    <name evidence="3" type="ORF">WJX72_001550</name>
</gene>
<comment type="caution">
    <text evidence="3">The sequence shown here is derived from an EMBL/GenBank/DDBJ whole genome shotgun (WGS) entry which is preliminary data.</text>
</comment>
<feature type="region of interest" description="Disordered" evidence="2">
    <location>
        <begin position="367"/>
        <end position="457"/>
    </location>
</feature>
<evidence type="ECO:0000313" key="3">
    <source>
        <dbReference type="EMBL" id="KAK9807523.1"/>
    </source>
</evidence>
<accession>A0AAW1PGC3</accession>
<organism evidence="3 4">
    <name type="scientific">[Myrmecia] bisecta</name>
    <dbReference type="NCBI Taxonomy" id="41462"/>
    <lineage>
        <taxon>Eukaryota</taxon>
        <taxon>Viridiplantae</taxon>
        <taxon>Chlorophyta</taxon>
        <taxon>core chlorophytes</taxon>
        <taxon>Trebouxiophyceae</taxon>
        <taxon>Trebouxiales</taxon>
        <taxon>Trebouxiaceae</taxon>
        <taxon>Myrmecia</taxon>
    </lineage>
</organism>
<proteinExistence type="predicted"/>
<dbReference type="AlphaFoldDB" id="A0AAW1PGC3"/>
<evidence type="ECO:0000313" key="4">
    <source>
        <dbReference type="Proteomes" id="UP001489004"/>
    </source>
</evidence>
<evidence type="ECO:0000256" key="2">
    <source>
        <dbReference type="SAM" id="MobiDB-lite"/>
    </source>
</evidence>